<evidence type="ECO:0000256" key="2">
    <source>
        <dbReference type="ARBA" id="ARBA00022679"/>
    </source>
</evidence>
<sequence>MEKPQKGKYEFGPITEKDVVVSIKQPGNAETEVLIVEEQEIRLSFQRLGIIPDPRILIPSLKEMECYDDDIFICAYPKCGTHWVWEMCQMIIKGKAEYHSKAKESCMMEFHLPEEYKDIPRPRIFNTHFTPVCLPKQAVEKKSKFILLHRNPKDIVTSLYHHMVKTKFNMDSTTTWSQFLQYILHNDREVSSNWFFYNKRWTEFTSSNDLDVLVMNYEDLKIDTVSCLSKLANFIGYPRDEKMLKEIKEKCSLNKMKDAEKERDSGTTAVNSEQVSDLYRKGVVGDWKNQFTVAENEQFDAHLKENMNGENLNFKYEI</sequence>
<dbReference type="InterPro" id="IPR027417">
    <property type="entry name" value="P-loop_NTPase"/>
</dbReference>
<dbReference type="Pfam" id="PF00685">
    <property type="entry name" value="Sulfotransfer_1"/>
    <property type="match status" value="1"/>
</dbReference>
<dbReference type="SUPFAM" id="SSF52540">
    <property type="entry name" value="P-loop containing nucleoside triphosphate hydrolases"/>
    <property type="match status" value="1"/>
</dbReference>
<dbReference type="EC" id="2.8.2.-" evidence="4"/>
<dbReference type="Gene3D" id="3.40.50.300">
    <property type="entry name" value="P-loop containing nucleotide triphosphate hydrolases"/>
    <property type="match status" value="1"/>
</dbReference>
<reference evidence="4 5" key="1">
    <citation type="submission" date="2020-06" db="EMBL/GenBank/DDBJ databases">
        <authorList>
            <person name="Li R."/>
            <person name="Bekaert M."/>
        </authorList>
    </citation>
    <scope>NUCLEOTIDE SEQUENCE [LARGE SCALE GENOMIC DNA]</scope>
    <source>
        <strain evidence="5">wild</strain>
    </source>
</reference>
<dbReference type="InterPro" id="IPR000863">
    <property type="entry name" value="Sulfotransferase_dom"/>
</dbReference>
<accession>A0A6J8C2H6</accession>
<dbReference type="EMBL" id="CACVKT020004265">
    <property type="protein sequence ID" value="CAC5388847.1"/>
    <property type="molecule type" value="Genomic_DNA"/>
</dbReference>
<dbReference type="PANTHER" id="PTHR11783">
    <property type="entry name" value="SULFOTRANSFERASE SULT"/>
    <property type="match status" value="1"/>
</dbReference>
<gene>
    <name evidence="4" type="ORF">MCOR_24081</name>
</gene>
<dbReference type="GO" id="GO:0008146">
    <property type="term" value="F:sulfotransferase activity"/>
    <property type="evidence" value="ECO:0007669"/>
    <property type="project" value="InterPro"/>
</dbReference>
<keyword evidence="2 4" id="KW-0808">Transferase</keyword>
<dbReference type="AlphaFoldDB" id="A0A6J8C2H6"/>
<evidence type="ECO:0000313" key="4">
    <source>
        <dbReference type="EMBL" id="CAC5388847.1"/>
    </source>
</evidence>
<dbReference type="OrthoDB" id="6341251at2759"/>
<protein>
    <submittedName>
        <fullName evidence="4">SULT6B1</fullName>
        <ecNumber evidence="4">2.8.2.-</ecNumber>
    </submittedName>
</protein>
<feature type="domain" description="Sulfotransferase" evidence="3">
    <location>
        <begin position="68"/>
        <end position="309"/>
    </location>
</feature>
<evidence type="ECO:0000259" key="3">
    <source>
        <dbReference type="Pfam" id="PF00685"/>
    </source>
</evidence>
<keyword evidence="5" id="KW-1185">Reference proteome</keyword>
<comment type="similarity">
    <text evidence="1">Belongs to the sulfotransferase 1 family.</text>
</comment>
<evidence type="ECO:0000256" key="1">
    <source>
        <dbReference type="ARBA" id="ARBA00005771"/>
    </source>
</evidence>
<name>A0A6J8C2H6_MYTCO</name>
<proteinExistence type="inferred from homology"/>
<organism evidence="4 5">
    <name type="scientific">Mytilus coruscus</name>
    <name type="common">Sea mussel</name>
    <dbReference type="NCBI Taxonomy" id="42192"/>
    <lineage>
        <taxon>Eukaryota</taxon>
        <taxon>Metazoa</taxon>
        <taxon>Spiralia</taxon>
        <taxon>Lophotrochozoa</taxon>
        <taxon>Mollusca</taxon>
        <taxon>Bivalvia</taxon>
        <taxon>Autobranchia</taxon>
        <taxon>Pteriomorphia</taxon>
        <taxon>Mytilida</taxon>
        <taxon>Mytiloidea</taxon>
        <taxon>Mytilidae</taxon>
        <taxon>Mytilinae</taxon>
        <taxon>Mytilus</taxon>
    </lineage>
</organism>
<evidence type="ECO:0000313" key="5">
    <source>
        <dbReference type="Proteomes" id="UP000507470"/>
    </source>
</evidence>
<dbReference type="Proteomes" id="UP000507470">
    <property type="component" value="Unassembled WGS sequence"/>
</dbReference>